<protein>
    <recommendedName>
        <fullName evidence="15">SUN-domain-containing protein</fullName>
    </recommendedName>
</protein>
<evidence type="ECO:0000256" key="8">
    <source>
        <dbReference type="ARBA" id="ARBA00023295"/>
    </source>
</evidence>
<sequence>MRTRSLSNVLVTLATAGSVVVASPTPHHHHHAHLHARTIKTVNVPGPTEIAYDLNGQVVDQSEVCAGLKDGTLKWKDGTVNPPPCPSQFGSVVPTTSVTAVSSNITPTILSTQATISATIEVSSVTPVTTSSPAASNDSLTEATNVKTPQTPTPSTSVSTAAASPSTSLASNLTTPASASVAAPSQIELPSSISTGPISSSAALPSPSQTPSSTFDDTPGGQGLDADFPDGELDCTTFPSEYGPIEVGWANIGGWSGIQYVTIEGNTVTHIDTAVPGGEGCKPGAMCSYACPPGYQKSQWPSAQGATGQSVGGLSCNSDGKLALTNPSLSKKLCILGTGAVTVQNKMSNNAAICRTDYPGTEDETVPMNTEPQSTTPLTCPDASTYFTWEGASTTAQYYVNNQGVPLQEACIWGTDGTDEGNWAPSYFGVGQDVNGKTWLSIASTAQNDPSTYRALNYTVKIMGDTSGKCGLSNGQYCSGDNYNDCNMRGCTVELLSGQATYVLEDSSSLSD</sequence>
<evidence type="ECO:0000256" key="1">
    <source>
        <dbReference type="ARBA" id="ARBA00004191"/>
    </source>
</evidence>
<dbReference type="InterPro" id="IPR005556">
    <property type="entry name" value="SUN"/>
</dbReference>
<comment type="caution">
    <text evidence="13">The sequence shown here is derived from an EMBL/GenBank/DDBJ whole genome shotgun (WGS) entry which is preliminary data.</text>
</comment>
<feature type="compositionally biased region" description="Low complexity" evidence="11">
    <location>
        <begin position="124"/>
        <end position="136"/>
    </location>
</feature>
<evidence type="ECO:0000313" key="14">
    <source>
        <dbReference type="Proteomes" id="UP001590950"/>
    </source>
</evidence>
<feature type="compositionally biased region" description="Low complexity" evidence="11">
    <location>
        <begin position="192"/>
        <end position="214"/>
    </location>
</feature>
<dbReference type="Pfam" id="PF03856">
    <property type="entry name" value="SUN"/>
    <property type="match status" value="1"/>
</dbReference>
<keyword evidence="10" id="KW-0624">Polysaccharide degradation</keyword>
<evidence type="ECO:0000256" key="3">
    <source>
        <dbReference type="ARBA" id="ARBA00022512"/>
    </source>
</evidence>
<gene>
    <name evidence="13" type="ORF">N7G274_000322</name>
</gene>
<evidence type="ECO:0000256" key="10">
    <source>
        <dbReference type="ARBA" id="ARBA00023326"/>
    </source>
</evidence>
<reference evidence="13 14" key="1">
    <citation type="submission" date="2024-09" db="EMBL/GenBank/DDBJ databases">
        <title>Rethinking Asexuality: The Enigmatic Case of Functional Sexual Genes in Lepraria (Stereocaulaceae).</title>
        <authorList>
            <person name="Doellman M."/>
            <person name="Sun Y."/>
            <person name="Barcenas-Pena A."/>
            <person name="Lumbsch H.T."/>
            <person name="Grewe F."/>
        </authorList>
    </citation>
    <scope>NUCLEOTIDE SEQUENCE [LARGE SCALE GENOMIC DNA]</scope>
    <source>
        <strain evidence="13 14">Mercado 3170</strain>
    </source>
</reference>
<dbReference type="InterPro" id="IPR051526">
    <property type="entry name" value="Beta-Glucosidase_SUN"/>
</dbReference>
<feature type="region of interest" description="Disordered" evidence="11">
    <location>
        <begin position="192"/>
        <end position="231"/>
    </location>
</feature>
<dbReference type="PANTHER" id="PTHR31316">
    <property type="entry name" value="BETA-GLUCOSIDASE-LIKE PROTEIN NCA3, MITOCHONDRIAL-RELATED"/>
    <property type="match status" value="1"/>
</dbReference>
<dbReference type="PANTHER" id="PTHR31316:SF0">
    <property type="entry name" value="SECRETED BETA-GLUCOSIDASE SIM1-RELATED"/>
    <property type="match status" value="1"/>
</dbReference>
<keyword evidence="9" id="KW-0961">Cell wall biogenesis/degradation</keyword>
<comment type="similarity">
    <text evidence="2">Belongs to the SUN family.</text>
</comment>
<keyword evidence="8" id="KW-0326">Glycosidase</keyword>
<accession>A0ABR4AUC9</accession>
<evidence type="ECO:0000256" key="9">
    <source>
        <dbReference type="ARBA" id="ARBA00023316"/>
    </source>
</evidence>
<proteinExistence type="inferred from homology"/>
<comment type="subcellular location">
    <subcellularLocation>
        <location evidence="1">Secreted</location>
        <location evidence="1">Cell wall</location>
    </subcellularLocation>
</comment>
<evidence type="ECO:0000256" key="12">
    <source>
        <dbReference type="SAM" id="SignalP"/>
    </source>
</evidence>
<evidence type="ECO:0000256" key="7">
    <source>
        <dbReference type="ARBA" id="ARBA00023277"/>
    </source>
</evidence>
<evidence type="ECO:0000256" key="2">
    <source>
        <dbReference type="ARBA" id="ARBA00010579"/>
    </source>
</evidence>
<name>A0ABR4AUC9_9LECA</name>
<feature type="compositionally biased region" description="Low complexity" evidence="11">
    <location>
        <begin position="148"/>
        <end position="172"/>
    </location>
</feature>
<feature type="compositionally biased region" description="Polar residues" evidence="11">
    <location>
        <begin position="137"/>
        <end position="147"/>
    </location>
</feature>
<evidence type="ECO:0000256" key="4">
    <source>
        <dbReference type="ARBA" id="ARBA00022525"/>
    </source>
</evidence>
<feature type="region of interest" description="Disordered" evidence="11">
    <location>
        <begin position="124"/>
        <end position="172"/>
    </location>
</feature>
<feature type="chain" id="PRO_5046342790" description="SUN-domain-containing protein" evidence="12">
    <location>
        <begin position="23"/>
        <end position="512"/>
    </location>
</feature>
<keyword evidence="4" id="KW-0964">Secreted</keyword>
<feature type="signal peptide" evidence="12">
    <location>
        <begin position="1"/>
        <end position="22"/>
    </location>
</feature>
<keyword evidence="3" id="KW-0134">Cell wall</keyword>
<keyword evidence="6" id="KW-0378">Hydrolase</keyword>
<dbReference type="Proteomes" id="UP001590950">
    <property type="component" value="Unassembled WGS sequence"/>
</dbReference>
<evidence type="ECO:0000256" key="5">
    <source>
        <dbReference type="ARBA" id="ARBA00022729"/>
    </source>
</evidence>
<dbReference type="EMBL" id="JBEFKJ010000001">
    <property type="protein sequence ID" value="KAL2048411.1"/>
    <property type="molecule type" value="Genomic_DNA"/>
</dbReference>
<evidence type="ECO:0000313" key="13">
    <source>
        <dbReference type="EMBL" id="KAL2048411.1"/>
    </source>
</evidence>
<evidence type="ECO:0008006" key="15">
    <source>
        <dbReference type="Google" id="ProtNLM"/>
    </source>
</evidence>
<evidence type="ECO:0000256" key="6">
    <source>
        <dbReference type="ARBA" id="ARBA00022801"/>
    </source>
</evidence>
<keyword evidence="7" id="KW-0119">Carbohydrate metabolism</keyword>
<keyword evidence="5 12" id="KW-0732">Signal</keyword>
<organism evidence="13 14">
    <name type="scientific">Stereocaulon virgatum</name>
    <dbReference type="NCBI Taxonomy" id="373712"/>
    <lineage>
        <taxon>Eukaryota</taxon>
        <taxon>Fungi</taxon>
        <taxon>Dikarya</taxon>
        <taxon>Ascomycota</taxon>
        <taxon>Pezizomycotina</taxon>
        <taxon>Lecanoromycetes</taxon>
        <taxon>OSLEUM clade</taxon>
        <taxon>Lecanoromycetidae</taxon>
        <taxon>Lecanorales</taxon>
        <taxon>Lecanorineae</taxon>
        <taxon>Stereocaulaceae</taxon>
        <taxon>Stereocaulon</taxon>
    </lineage>
</organism>
<evidence type="ECO:0000256" key="11">
    <source>
        <dbReference type="SAM" id="MobiDB-lite"/>
    </source>
</evidence>
<keyword evidence="14" id="KW-1185">Reference proteome</keyword>